<dbReference type="InterPro" id="IPR016186">
    <property type="entry name" value="C-type_lectin-like/link_sf"/>
</dbReference>
<gene>
    <name evidence="3" type="ORF">T12_3443</name>
</gene>
<dbReference type="Proteomes" id="UP000054783">
    <property type="component" value="Unassembled WGS sequence"/>
</dbReference>
<feature type="chain" id="PRO_5006873878" description="C-type lectin domain-containing protein" evidence="1">
    <location>
        <begin position="21"/>
        <end position="189"/>
    </location>
</feature>
<dbReference type="InterPro" id="IPR001304">
    <property type="entry name" value="C-type_lectin-like"/>
</dbReference>
<dbReference type="Gene3D" id="3.10.100.10">
    <property type="entry name" value="Mannose-Binding Protein A, subunit A"/>
    <property type="match status" value="1"/>
</dbReference>
<dbReference type="AlphaFoldDB" id="A0A0V0ZIS8"/>
<accession>A0A0V0ZIS8</accession>
<evidence type="ECO:0000259" key="2">
    <source>
        <dbReference type="Pfam" id="PF00059"/>
    </source>
</evidence>
<keyword evidence="1" id="KW-0732">Signal</keyword>
<dbReference type="SUPFAM" id="SSF56436">
    <property type="entry name" value="C-type lectin-like"/>
    <property type="match status" value="1"/>
</dbReference>
<dbReference type="OrthoDB" id="418245at2759"/>
<feature type="signal peptide" evidence="1">
    <location>
        <begin position="1"/>
        <end position="20"/>
    </location>
</feature>
<evidence type="ECO:0000256" key="1">
    <source>
        <dbReference type="SAM" id="SignalP"/>
    </source>
</evidence>
<dbReference type="Pfam" id="PF00059">
    <property type="entry name" value="Lectin_C"/>
    <property type="match status" value="1"/>
</dbReference>
<protein>
    <recommendedName>
        <fullName evidence="2">C-type lectin domain-containing protein</fullName>
    </recommendedName>
</protein>
<dbReference type="EMBL" id="JYDQ01000162">
    <property type="protein sequence ID" value="KRY12551.1"/>
    <property type="molecule type" value="Genomic_DNA"/>
</dbReference>
<keyword evidence="4" id="KW-1185">Reference proteome</keyword>
<organism evidence="3 4">
    <name type="scientific">Trichinella patagoniensis</name>
    <dbReference type="NCBI Taxonomy" id="990121"/>
    <lineage>
        <taxon>Eukaryota</taxon>
        <taxon>Metazoa</taxon>
        <taxon>Ecdysozoa</taxon>
        <taxon>Nematoda</taxon>
        <taxon>Enoplea</taxon>
        <taxon>Dorylaimia</taxon>
        <taxon>Trichinellida</taxon>
        <taxon>Trichinellidae</taxon>
        <taxon>Trichinella</taxon>
    </lineage>
</organism>
<dbReference type="CDD" id="cd00037">
    <property type="entry name" value="CLECT"/>
    <property type="match status" value="1"/>
</dbReference>
<comment type="caution">
    <text evidence="3">The sequence shown here is derived from an EMBL/GenBank/DDBJ whole genome shotgun (WGS) entry which is preliminary data.</text>
</comment>
<dbReference type="InterPro" id="IPR016187">
    <property type="entry name" value="CTDL_fold"/>
</dbReference>
<feature type="domain" description="C-type lectin" evidence="2">
    <location>
        <begin position="46"/>
        <end position="145"/>
    </location>
</feature>
<sequence length="189" mass="21818">MHAKLLTLLLTLSAAISTLAEENLQNCPDESWIYFNNFCYKIVTQKRTFQHAEQECAKLNAELFFPPSISEFGKIVLTIPHSKEFWIDTTLRKNPVWINNPRLDPVQRLYLWPKRLALKEDGKNSSDIECAAFRRVDNIIGGYVCLHSCRSYKERAYSAVKDYILRTVNLVCLSKMMHLTKLGTDLVCT</sequence>
<evidence type="ECO:0000313" key="4">
    <source>
        <dbReference type="Proteomes" id="UP000054783"/>
    </source>
</evidence>
<reference evidence="3 4" key="1">
    <citation type="submission" date="2015-01" db="EMBL/GenBank/DDBJ databases">
        <title>Evolution of Trichinella species and genotypes.</title>
        <authorList>
            <person name="Korhonen P.K."/>
            <person name="Edoardo P."/>
            <person name="Giuseppe L.R."/>
            <person name="Gasser R.B."/>
        </authorList>
    </citation>
    <scope>NUCLEOTIDE SEQUENCE [LARGE SCALE GENOMIC DNA]</scope>
    <source>
        <strain evidence="3">ISS2496</strain>
    </source>
</reference>
<name>A0A0V0ZIS8_9BILA</name>
<proteinExistence type="predicted"/>
<evidence type="ECO:0000313" key="3">
    <source>
        <dbReference type="EMBL" id="KRY12551.1"/>
    </source>
</evidence>